<name>A0ABQ4RV01_9HYPH</name>
<accession>A0ABQ4RV01</accession>
<keyword evidence="4" id="KW-1185">Reference proteome</keyword>
<proteinExistence type="predicted"/>
<evidence type="ECO:0000256" key="1">
    <source>
        <dbReference type="SAM" id="Phobius"/>
    </source>
</evidence>
<evidence type="ECO:0000259" key="2">
    <source>
        <dbReference type="Pfam" id="PF07786"/>
    </source>
</evidence>
<feature type="transmembrane region" description="Helical" evidence="1">
    <location>
        <begin position="54"/>
        <end position="76"/>
    </location>
</feature>
<gene>
    <name evidence="3" type="ORF">OCOJLMKI_1859</name>
</gene>
<comment type="caution">
    <text evidence="3">The sequence shown here is derived from an EMBL/GenBank/DDBJ whole genome shotgun (WGS) entry which is preliminary data.</text>
</comment>
<dbReference type="InterPro" id="IPR012429">
    <property type="entry name" value="HGSNAT_cat"/>
</dbReference>
<keyword evidence="1" id="KW-0812">Transmembrane</keyword>
<protein>
    <recommendedName>
        <fullName evidence="2">Heparan-alpha-glucosaminide N-acetyltransferase catalytic domain-containing protein</fullName>
    </recommendedName>
</protein>
<dbReference type="Pfam" id="PF07786">
    <property type="entry name" value="HGSNAT_cat"/>
    <property type="match status" value="1"/>
</dbReference>
<feature type="domain" description="Heparan-alpha-glucosaminide N-acetyltransferase catalytic" evidence="2">
    <location>
        <begin position="12"/>
        <end position="234"/>
    </location>
</feature>
<sequence>MMPASASAPPPRIDALDAARAACLLAMAAYHLVWDLGYLRLIPEPVAMSPAGKVAAHAIAGSFLVLVGIGLVLAHGEGIRWRSVLRRLARIAGAALLITAATWFAFPQSYIFFGILHCIALSSLLALPFLFVPAPLAALAAILAIAAPHLVAHPLLDAPALLFLGLGSRVPQTNDYVPLLPWFGLVLAGVATARLARTSIATAPLARWRARSRPARLAVGAGRHSLAIYLIHQPLLLGLLTGLAAVTGPHPRAGLAAFHAEYRGHCTRTGGGEAACRVAARCVSQALRREGLWATGARGFTPAERARAQALSESCYAAAEGTAAPP</sequence>
<reference evidence="3" key="2">
    <citation type="submission" date="2021-08" db="EMBL/GenBank/DDBJ databases">
        <authorList>
            <person name="Tani A."/>
            <person name="Ola A."/>
            <person name="Ogura Y."/>
            <person name="Katsura K."/>
            <person name="Hayashi T."/>
        </authorList>
    </citation>
    <scope>NUCLEOTIDE SEQUENCE</scope>
    <source>
        <strain evidence="3">DSM 19015</strain>
    </source>
</reference>
<feature type="transmembrane region" description="Helical" evidence="1">
    <location>
        <begin position="176"/>
        <end position="196"/>
    </location>
</feature>
<feature type="transmembrane region" description="Helical" evidence="1">
    <location>
        <begin position="112"/>
        <end position="131"/>
    </location>
</feature>
<organism evidence="3 4">
    <name type="scientific">Methylobacterium iners</name>
    <dbReference type="NCBI Taxonomy" id="418707"/>
    <lineage>
        <taxon>Bacteria</taxon>
        <taxon>Pseudomonadati</taxon>
        <taxon>Pseudomonadota</taxon>
        <taxon>Alphaproteobacteria</taxon>
        <taxon>Hyphomicrobiales</taxon>
        <taxon>Methylobacteriaceae</taxon>
        <taxon>Methylobacterium</taxon>
    </lineage>
</organism>
<feature type="transmembrane region" description="Helical" evidence="1">
    <location>
        <begin position="21"/>
        <end position="42"/>
    </location>
</feature>
<reference evidence="3" key="1">
    <citation type="journal article" date="2021" name="Front. Microbiol.">
        <title>Comprehensive Comparative Genomics and Phenotyping of Methylobacterium Species.</title>
        <authorList>
            <person name="Alessa O."/>
            <person name="Ogura Y."/>
            <person name="Fujitani Y."/>
            <person name="Takami H."/>
            <person name="Hayashi T."/>
            <person name="Sahin N."/>
            <person name="Tani A."/>
        </authorList>
    </citation>
    <scope>NUCLEOTIDE SEQUENCE</scope>
    <source>
        <strain evidence="3">DSM 19015</strain>
    </source>
</reference>
<feature type="transmembrane region" description="Helical" evidence="1">
    <location>
        <begin position="136"/>
        <end position="156"/>
    </location>
</feature>
<keyword evidence="1" id="KW-1133">Transmembrane helix</keyword>
<keyword evidence="1" id="KW-0472">Membrane</keyword>
<dbReference type="EMBL" id="BPQP01000027">
    <property type="protein sequence ID" value="GJD94656.1"/>
    <property type="molecule type" value="Genomic_DNA"/>
</dbReference>
<feature type="transmembrane region" description="Helical" evidence="1">
    <location>
        <begin position="88"/>
        <end position="106"/>
    </location>
</feature>
<evidence type="ECO:0000313" key="3">
    <source>
        <dbReference type="EMBL" id="GJD94656.1"/>
    </source>
</evidence>
<dbReference type="Proteomes" id="UP001055125">
    <property type="component" value="Unassembled WGS sequence"/>
</dbReference>
<evidence type="ECO:0000313" key="4">
    <source>
        <dbReference type="Proteomes" id="UP001055125"/>
    </source>
</evidence>